<dbReference type="PANTHER" id="PTHR33803">
    <property type="entry name" value="IS1478 TRANSPOSASE"/>
    <property type="match status" value="1"/>
</dbReference>
<feature type="compositionally biased region" description="Basic residues" evidence="1">
    <location>
        <begin position="187"/>
        <end position="202"/>
    </location>
</feature>
<organism evidence="3 4">
    <name type="scientific">Coraliomargarita algicola</name>
    <dbReference type="NCBI Taxonomy" id="3092156"/>
    <lineage>
        <taxon>Bacteria</taxon>
        <taxon>Pseudomonadati</taxon>
        <taxon>Verrucomicrobiota</taxon>
        <taxon>Opitutia</taxon>
        <taxon>Puniceicoccales</taxon>
        <taxon>Coraliomargaritaceae</taxon>
        <taxon>Coraliomargarita</taxon>
    </lineage>
</organism>
<dbReference type="Pfam" id="PF01609">
    <property type="entry name" value="DDE_Tnp_1"/>
    <property type="match status" value="1"/>
</dbReference>
<sequence length="219" mass="25056">MGEAEEVSWRRSYVRTVPALLARLRTRINRLVKERRKCRRKIKTIAGRLLRDFKRNAGSCGELLYAEELALIERVLRQKRHDKNKVYSLHDPQVLCIAKGKGHKKYEFGRKASVTMLRDSGVIVSAVSFKENLYDGDTLEPALEQASSMTGKSFESVLVDKGYRGRKNVRGTEVVIPGKISKKLSAYHRRKQRKRNGRRRRSSQSSATLRVTIAWLGAS</sequence>
<proteinExistence type="predicted"/>
<dbReference type="Proteomes" id="UP001324993">
    <property type="component" value="Chromosome"/>
</dbReference>
<dbReference type="PANTHER" id="PTHR33803:SF3">
    <property type="entry name" value="BLL1974 PROTEIN"/>
    <property type="match status" value="1"/>
</dbReference>
<feature type="region of interest" description="Disordered" evidence="1">
    <location>
        <begin position="187"/>
        <end position="206"/>
    </location>
</feature>
<dbReference type="EMBL" id="CP138858">
    <property type="protein sequence ID" value="WPJ98227.1"/>
    <property type="molecule type" value="Genomic_DNA"/>
</dbReference>
<dbReference type="InterPro" id="IPR002559">
    <property type="entry name" value="Transposase_11"/>
</dbReference>
<evidence type="ECO:0000313" key="3">
    <source>
        <dbReference type="EMBL" id="WPJ98227.1"/>
    </source>
</evidence>
<keyword evidence="4" id="KW-1185">Reference proteome</keyword>
<name>A0ABZ0RTP3_9BACT</name>
<protein>
    <submittedName>
        <fullName evidence="3">Transposase</fullName>
    </submittedName>
</protein>
<reference evidence="3 4" key="1">
    <citation type="submission" date="2023-11" db="EMBL/GenBank/DDBJ databases">
        <title>Coraliomargarita sp. nov., isolated from marine algae.</title>
        <authorList>
            <person name="Lee J.K."/>
            <person name="Baek J.H."/>
            <person name="Kim J.M."/>
            <person name="Choi D.G."/>
            <person name="Jeon C.O."/>
        </authorList>
    </citation>
    <scope>NUCLEOTIDE SEQUENCE [LARGE SCALE GENOMIC DNA]</scope>
    <source>
        <strain evidence="3 4">J2-16</strain>
    </source>
</reference>
<evidence type="ECO:0000313" key="4">
    <source>
        <dbReference type="Proteomes" id="UP001324993"/>
    </source>
</evidence>
<feature type="domain" description="Transposase IS4-like" evidence="2">
    <location>
        <begin position="99"/>
        <end position="201"/>
    </location>
</feature>
<evidence type="ECO:0000259" key="2">
    <source>
        <dbReference type="Pfam" id="PF01609"/>
    </source>
</evidence>
<gene>
    <name evidence="3" type="ORF">SH580_20775</name>
</gene>
<evidence type="ECO:0000256" key="1">
    <source>
        <dbReference type="SAM" id="MobiDB-lite"/>
    </source>
</evidence>
<accession>A0ABZ0RTP3</accession>